<dbReference type="GO" id="GO:0016646">
    <property type="term" value="F:oxidoreductase activity, acting on the CH-NH group of donors, NAD or NADP as acceptor"/>
    <property type="evidence" value="ECO:0007669"/>
    <property type="project" value="UniProtKB-ARBA"/>
</dbReference>
<dbReference type="SUPFAM" id="SSF50475">
    <property type="entry name" value="FMN-binding split barrel"/>
    <property type="match status" value="1"/>
</dbReference>
<organism evidence="6 7">
    <name type="scientific">Salinimonas sediminis</name>
    <dbReference type="NCBI Taxonomy" id="2303538"/>
    <lineage>
        <taxon>Bacteria</taxon>
        <taxon>Pseudomonadati</taxon>
        <taxon>Pseudomonadota</taxon>
        <taxon>Gammaproteobacteria</taxon>
        <taxon>Alteromonadales</taxon>
        <taxon>Alteromonadaceae</taxon>
        <taxon>Alteromonas/Salinimonas group</taxon>
        <taxon>Salinimonas</taxon>
    </lineage>
</organism>
<dbReference type="OrthoDB" id="5293996at2"/>
<evidence type="ECO:0000313" key="6">
    <source>
        <dbReference type="EMBL" id="AXR05040.1"/>
    </source>
</evidence>
<dbReference type="AlphaFoldDB" id="A0A346NHN3"/>
<evidence type="ECO:0000256" key="4">
    <source>
        <dbReference type="ARBA" id="ARBA00038054"/>
    </source>
</evidence>
<feature type="domain" description="Flavin reductase like" evidence="5">
    <location>
        <begin position="28"/>
        <end position="168"/>
    </location>
</feature>
<dbReference type="GO" id="GO:0010181">
    <property type="term" value="F:FMN binding"/>
    <property type="evidence" value="ECO:0007669"/>
    <property type="project" value="InterPro"/>
</dbReference>
<dbReference type="InterPro" id="IPR002563">
    <property type="entry name" value="Flavin_Rdtase-like_dom"/>
</dbReference>
<keyword evidence="7" id="KW-1185">Reference proteome</keyword>
<dbReference type="Pfam" id="PF01613">
    <property type="entry name" value="Flavin_Reduct"/>
    <property type="match status" value="1"/>
</dbReference>
<reference evidence="6 7" key="1">
    <citation type="submission" date="2018-08" db="EMBL/GenBank/DDBJ databases">
        <title>Salinimonas sediminis sp. nov., a piezophilic bacterium isolated from a deep-sea sediment sample from the New Britain Trench.</title>
        <authorList>
            <person name="Cao J."/>
        </authorList>
    </citation>
    <scope>NUCLEOTIDE SEQUENCE [LARGE SCALE GENOMIC DNA]</scope>
    <source>
        <strain evidence="6 7">N102</strain>
    </source>
</reference>
<evidence type="ECO:0000256" key="3">
    <source>
        <dbReference type="ARBA" id="ARBA00022643"/>
    </source>
</evidence>
<name>A0A346NHN3_9ALTE</name>
<dbReference type="KEGG" id="salm:D0Y50_00840"/>
<evidence type="ECO:0000256" key="1">
    <source>
        <dbReference type="ARBA" id="ARBA00001917"/>
    </source>
</evidence>
<dbReference type="Gene3D" id="2.30.110.10">
    <property type="entry name" value="Electron Transport, Fmn-binding Protein, Chain A"/>
    <property type="match status" value="1"/>
</dbReference>
<gene>
    <name evidence="6" type="ORF">D0Y50_00840</name>
</gene>
<evidence type="ECO:0000259" key="5">
    <source>
        <dbReference type="Pfam" id="PF01613"/>
    </source>
</evidence>
<evidence type="ECO:0000313" key="7">
    <source>
        <dbReference type="Proteomes" id="UP000262073"/>
    </source>
</evidence>
<dbReference type="EMBL" id="CP031769">
    <property type="protein sequence ID" value="AXR05040.1"/>
    <property type="molecule type" value="Genomic_DNA"/>
</dbReference>
<accession>A0A346NHN3</accession>
<comment type="cofactor">
    <cofactor evidence="1">
        <name>FMN</name>
        <dbReference type="ChEBI" id="CHEBI:58210"/>
    </cofactor>
</comment>
<keyword evidence="2" id="KW-0285">Flavoprotein</keyword>
<evidence type="ECO:0000256" key="2">
    <source>
        <dbReference type="ARBA" id="ARBA00022630"/>
    </source>
</evidence>
<dbReference type="PANTHER" id="PTHR33798:SF5">
    <property type="entry name" value="FLAVIN REDUCTASE LIKE DOMAIN-CONTAINING PROTEIN"/>
    <property type="match status" value="1"/>
</dbReference>
<dbReference type="PANTHER" id="PTHR33798">
    <property type="entry name" value="FLAVOPROTEIN OXYGENASE"/>
    <property type="match status" value="1"/>
</dbReference>
<proteinExistence type="inferred from homology"/>
<dbReference type="InterPro" id="IPR012349">
    <property type="entry name" value="Split_barrel_FMN-bd"/>
</dbReference>
<protein>
    <submittedName>
        <fullName evidence="6">Flavin oxidoreductase</fullName>
    </submittedName>
</protein>
<dbReference type="RefSeq" id="WP_108567769.1">
    <property type="nucleotide sequence ID" value="NZ_CP031769.1"/>
</dbReference>
<comment type="similarity">
    <text evidence="4">Belongs to the flavoredoxin family.</text>
</comment>
<dbReference type="Proteomes" id="UP000262073">
    <property type="component" value="Chromosome"/>
</dbReference>
<keyword evidence="3" id="KW-0288">FMN</keyword>
<sequence length="207" mass="22730">MTESCISRHAIEQMPDRFRASFINCLSGFKSANLIGTCAQRGQQENVAIVSSVVHVGANPPLLGMVMRPHTVVRDTLDNINATGVYTINHVSTHWTQQAHQTSARYPSEVSEFDATGLTAWYSDTFAAPFVQQSPIKLAMQLQSITPIALNNTQFVIGSIEEVWLDATGIDESGRIDLATHNVASVAGLDTYYRASRIGRYPYAKPE</sequence>